<dbReference type="Pfam" id="PF01547">
    <property type="entry name" value="SBP_bac_1"/>
    <property type="match status" value="1"/>
</dbReference>
<accession>A0A7X2L4Y6</accession>
<dbReference type="InterPro" id="IPR050490">
    <property type="entry name" value="Bact_solute-bd_prot1"/>
</dbReference>
<evidence type="ECO:0000313" key="3">
    <source>
        <dbReference type="EMBL" id="MRN56994.1"/>
    </source>
</evidence>
<feature type="chain" id="PRO_5039678164" evidence="2">
    <location>
        <begin position="25"/>
        <end position="578"/>
    </location>
</feature>
<reference evidence="3 4" key="1">
    <citation type="submission" date="2019-11" db="EMBL/GenBank/DDBJ databases">
        <title>Paenibacillus monticola sp. nov., a novel PGPR strain isolated from mountain sample in China.</title>
        <authorList>
            <person name="Zhao Q."/>
            <person name="Li H.-P."/>
            <person name="Zhang J.-L."/>
        </authorList>
    </citation>
    <scope>NUCLEOTIDE SEQUENCE [LARGE SCALE GENOMIC DNA]</scope>
    <source>
        <strain evidence="3 4">LC-T2</strain>
    </source>
</reference>
<dbReference type="PROSITE" id="PS51257">
    <property type="entry name" value="PROKAR_LIPOPROTEIN"/>
    <property type="match status" value="1"/>
</dbReference>
<proteinExistence type="predicted"/>
<gene>
    <name evidence="3" type="ORF">GJB61_29005</name>
</gene>
<dbReference type="PANTHER" id="PTHR43649">
    <property type="entry name" value="ARABINOSE-BINDING PROTEIN-RELATED"/>
    <property type="match status" value="1"/>
</dbReference>
<dbReference type="AlphaFoldDB" id="A0A7X2L4Y6"/>
<evidence type="ECO:0000313" key="4">
    <source>
        <dbReference type="Proteomes" id="UP000463051"/>
    </source>
</evidence>
<dbReference type="Proteomes" id="UP000463051">
    <property type="component" value="Unassembled WGS sequence"/>
</dbReference>
<organism evidence="3 4">
    <name type="scientific">Paenibacillus monticola</name>
    <dbReference type="NCBI Taxonomy" id="2666075"/>
    <lineage>
        <taxon>Bacteria</taxon>
        <taxon>Bacillati</taxon>
        <taxon>Bacillota</taxon>
        <taxon>Bacilli</taxon>
        <taxon>Bacillales</taxon>
        <taxon>Paenibacillaceae</taxon>
        <taxon>Paenibacillus</taxon>
    </lineage>
</organism>
<sequence length="578" mass="64090">MMASNRKKASAWLLVSTLMLGMLAGCGGNNNNNATTEENTGNTGTDSATATAAPEDTSPITFSFFSADPSPNWTGMQDEVGKVLTEKTGVTLDAEFAVGDPVQKVALIAASGDYPDIVAAKNDVSKLVDAGAMLDLTELIDKYAPNIKKVLGEENMKRARYSDDDHAIYAIPTNAGVDNTYFNAGGGFELQHRAVKEAGYPAIKTVQDYENVIKAYLEKHPTDENGNKNIGMTLNADDWYMYITVTNPAFLTTGSSDDGEYAIDVDTQKVTYHFRRPAEKEYFRWLNHMNDIGLLDPESFVQKYDQYKAKIATGRVVGLIDQDWGYGDAEKALKTAGKFDQGYGHYSVTLSEEYKDASFWPTGFMAGYGVGISTSCKDPVRAIKFLDYLASDEGQVLLNYGVEGKDYKVENGKRVIPDDVNNRIVNDNANFTKETGISLYNMLGVHYGDGVKDPSGNYYTTKFPEQITAQFNDVEKETLAAYHVTNWKELFPNESEFKVKPWGAAWNITIPGDSEIVVLDNKLKDITWKRIPEAILSKPAEFDKIWDAYMAELDKAGVAKVEALREELVKQRVKLWTE</sequence>
<protein>
    <submittedName>
        <fullName evidence="3">Extracellular solute-binding protein</fullName>
    </submittedName>
</protein>
<comment type="caution">
    <text evidence="3">The sequence shown here is derived from an EMBL/GenBank/DDBJ whole genome shotgun (WGS) entry which is preliminary data.</text>
</comment>
<dbReference type="Gene3D" id="3.40.190.10">
    <property type="entry name" value="Periplasmic binding protein-like II"/>
    <property type="match status" value="2"/>
</dbReference>
<dbReference type="InterPro" id="IPR006059">
    <property type="entry name" value="SBP"/>
</dbReference>
<dbReference type="EMBL" id="WJXB01000018">
    <property type="protein sequence ID" value="MRN56994.1"/>
    <property type="molecule type" value="Genomic_DNA"/>
</dbReference>
<keyword evidence="4" id="KW-1185">Reference proteome</keyword>
<dbReference type="PANTHER" id="PTHR43649:SF12">
    <property type="entry name" value="DIACETYLCHITOBIOSE BINDING PROTEIN DASA"/>
    <property type="match status" value="1"/>
</dbReference>
<feature type="compositionally biased region" description="Low complexity" evidence="1">
    <location>
        <begin position="31"/>
        <end position="45"/>
    </location>
</feature>
<dbReference type="SUPFAM" id="SSF53850">
    <property type="entry name" value="Periplasmic binding protein-like II"/>
    <property type="match status" value="1"/>
</dbReference>
<keyword evidence="2" id="KW-0732">Signal</keyword>
<dbReference type="CDD" id="cd13582">
    <property type="entry name" value="PBP2_AlgQ_like_3"/>
    <property type="match status" value="1"/>
</dbReference>
<evidence type="ECO:0000256" key="1">
    <source>
        <dbReference type="SAM" id="MobiDB-lite"/>
    </source>
</evidence>
<evidence type="ECO:0000256" key="2">
    <source>
        <dbReference type="SAM" id="SignalP"/>
    </source>
</evidence>
<feature type="region of interest" description="Disordered" evidence="1">
    <location>
        <begin position="31"/>
        <end position="53"/>
    </location>
</feature>
<feature type="signal peptide" evidence="2">
    <location>
        <begin position="1"/>
        <end position="24"/>
    </location>
</feature>
<name>A0A7X2L4Y6_9BACL</name>